<name>A0A4Q0Y247_9BACT</name>
<dbReference type="PANTHER" id="PTHR43065">
    <property type="entry name" value="SENSOR HISTIDINE KINASE"/>
    <property type="match status" value="1"/>
</dbReference>
<gene>
    <name evidence="11" type="ORF">CRV06_04395</name>
</gene>
<dbReference type="EC" id="2.7.13.3" evidence="2"/>
<dbReference type="Proteomes" id="UP000290191">
    <property type="component" value="Unassembled WGS sequence"/>
</dbReference>
<evidence type="ECO:0000256" key="5">
    <source>
        <dbReference type="ARBA" id="ARBA00022741"/>
    </source>
</evidence>
<keyword evidence="5" id="KW-0547">Nucleotide-binding</keyword>
<evidence type="ECO:0000256" key="6">
    <source>
        <dbReference type="ARBA" id="ARBA00022777"/>
    </source>
</evidence>
<dbReference type="InterPro" id="IPR004358">
    <property type="entry name" value="Sig_transdc_His_kin-like_C"/>
</dbReference>
<reference evidence="11 12" key="1">
    <citation type="submission" date="2017-10" db="EMBL/GenBank/DDBJ databases">
        <title>Genomics of the genus Arcobacter.</title>
        <authorList>
            <person name="Perez-Cataluna A."/>
            <person name="Figueras M.J."/>
        </authorList>
    </citation>
    <scope>NUCLEOTIDE SEQUENCE [LARGE SCALE GENOMIC DNA]</scope>
    <source>
        <strain evidence="11 12">DSM 24636</strain>
    </source>
</reference>
<evidence type="ECO:0000256" key="2">
    <source>
        <dbReference type="ARBA" id="ARBA00012438"/>
    </source>
</evidence>
<evidence type="ECO:0000313" key="12">
    <source>
        <dbReference type="Proteomes" id="UP000290191"/>
    </source>
</evidence>
<proteinExistence type="predicted"/>
<organism evidence="11 12">
    <name type="scientific">Halarcobacter anaerophilus</name>
    <dbReference type="NCBI Taxonomy" id="877500"/>
    <lineage>
        <taxon>Bacteria</taxon>
        <taxon>Pseudomonadati</taxon>
        <taxon>Campylobacterota</taxon>
        <taxon>Epsilonproteobacteria</taxon>
        <taxon>Campylobacterales</taxon>
        <taxon>Arcobacteraceae</taxon>
        <taxon>Halarcobacter</taxon>
    </lineage>
</organism>
<protein>
    <recommendedName>
        <fullName evidence="2">histidine kinase</fullName>
        <ecNumber evidence="2">2.7.13.3</ecNumber>
    </recommendedName>
</protein>
<feature type="transmembrane region" description="Helical" evidence="9">
    <location>
        <begin position="279"/>
        <end position="298"/>
    </location>
</feature>
<keyword evidence="8" id="KW-0902">Two-component regulatory system</keyword>
<evidence type="ECO:0000256" key="9">
    <source>
        <dbReference type="SAM" id="Phobius"/>
    </source>
</evidence>
<evidence type="ECO:0000313" key="11">
    <source>
        <dbReference type="EMBL" id="RXJ64180.1"/>
    </source>
</evidence>
<keyword evidence="9" id="KW-1133">Transmembrane helix</keyword>
<dbReference type="SMART" id="SM00388">
    <property type="entry name" value="HisKA"/>
    <property type="match status" value="1"/>
</dbReference>
<keyword evidence="9" id="KW-0812">Transmembrane</keyword>
<dbReference type="STRING" id="877500.GCA_000935065_01379"/>
<keyword evidence="6" id="KW-0418">Kinase</keyword>
<evidence type="ECO:0000256" key="4">
    <source>
        <dbReference type="ARBA" id="ARBA00022679"/>
    </source>
</evidence>
<keyword evidence="3" id="KW-0597">Phosphoprotein</keyword>
<keyword evidence="4" id="KW-0808">Transferase</keyword>
<dbReference type="EMBL" id="PDKO01000002">
    <property type="protein sequence ID" value="RXJ64180.1"/>
    <property type="molecule type" value="Genomic_DNA"/>
</dbReference>
<dbReference type="Gene3D" id="3.30.565.10">
    <property type="entry name" value="Histidine kinase-like ATPase, C-terminal domain"/>
    <property type="match status" value="1"/>
</dbReference>
<sequence length="551" mass="63886">MVQTTHSYVKAYHSIIHQYKELSEVIFTGLLNFTKVDEKLYKIQTKNFNQKEKIRQELYLQTIKRFNLLKKKKIINIDYILPNNTIFLRLSNPKQKGNKVDSKNKGINYVQKYKLPTFTHEVTNNTSGYKFLYPLIKDGLYLGVVSLTFSEEAITKALMKQYEILSNFIISDLNFNKNFLKNNNYYKEAHFKGFLHNQAILKDLQEITNQNIQDLKPSKTSSKKLYELGQKKEPASIFIKEKTSIITIIPIFHKISGEYEGFVSIISKGTTINLLNNNYLTILLLFIFLYATVILLFLQQKIKNIKDKELTQKMMKKDQQLLEQAKMAQMGEMLGNIAHQWRQPLSAISTIASGLKLNQEFGLLEEKDVAKNMDLIVENTKYLSKTIDTFRDFIKEKKVEKEVIIQEKIDESLKIVQATLDNYHIKLIKKIDYKKPVTIKMISDELSQVIINILNNAKDAISQKNIEKGWIKITQKSLKERVIITIEDNAGGIKEEIIPKIFNPYFTTKHQFQGTGLGLYMSKTIIEKHLKGTLKVENGKNGAIFTIELKR</sequence>
<evidence type="ECO:0000256" key="1">
    <source>
        <dbReference type="ARBA" id="ARBA00000085"/>
    </source>
</evidence>
<dbReference type="SUPFAM" id="SSF47384">
    <property type="entry name" value="Homodimeric domain of signal transducing histidine kinase"/>
    <property type="match status" value="1"/>
</dbReference>
<dbReference type="Pfam" id="PF00512">
    <property type="entry name" value="HisKA"/>
    <property type="match status" value="1"/>
</dbReference>
<evidence type="ECO:0000256" key="3">
    <source>
        <dbReference type="ARBA" id="ARBA00022553"/>
    </source>
</evidence>
<dbReference type="InterPro" id="IPR005467">
    <property type="entry name" value="His_kinase_dom"/>
</dbReference>
<dbReference type="SMART" id="SM00387">
    <property type="entry name" value="HATPase_c"/>
    <property type="match status" value="1"/>
</dbReference>
<keyword evidence="9" id="KW-0472">Membrane</keyword>
<dbReference type="GO" id="GO:0000155">
    <property type="term" value="F:phosphorelay sensor kinase activity"/>
    <property type="evidence" value="ECO:0007669"/>
    <property type="project" value="InterPro"/>
</dbReference>
<comment type="catalytic activity">
    <reaction evidence="1">
        <text>ATP + protein L-histidine = ADP + protein N-phospho-L-histidine.</text>
        <dbReference type="EC" id="2.7.13.3"/>
    </reaction>
</comment>
<evidence type="ECO:0000256" key="8">
    <source>
        <dbReference type="ARBA" id="ARBA00023012"/>
    </source>
</evidence>
<evidence type="ECO:0000256" key="7">
    <source>
        <dbReference type="ARBA" id="ARBA00022840"/>
    </source>
</evidence>
<accession>A0A4Q0Y247</accession>
<keyword evidence="7" id="KW-0067">ATP-binding</keyword>
<dbReference type="AlphaFoldDB" id="A0A4Q0Y247"/>
<dbReference type="InterPro" id="IPR036097">
    <property type="entry name" value="HisK_dim/P_sf"/>
</dbReference>
<dbReference type="OrthoDB" id="5349301at2"/>
<dbReference type="CDD" id="cd00082">
    <property type="entry name" value="HisKA"/>
    <property type="match status" value="1"/>
</dbReference>
<dbReference type="SUPFAM" id="SSF55874">
    <property type="entry name" value="ATPase domain of HSP90 chaperone/DNA topoisomerase II/histidine kinase"/>
    <property type="match status" value="1"/>
</dbReference>
<dbReference type="PROSITE" id="PS50109">
    <property type="entry name" value="HIS_KIN"/>
    <property type="match status" value="1"/>
</dbReference>
<dbReference type="InterPro" id="IPR036890">
    <property type="entry name" value="HATPase_C_sf"/>
</dbReference>
<keyword evidence="12" id="KW-1185">Reference proteome</keyword>
<dbReference type="Gene3D" id="1.10.287.130">
    <property type="match status" value="1"/>
</dbReference>
<dbReference type="PRINTS" id="PR00344">
    <property type="entry name" value="BCTRLSENSOR"/>
</dbReference>
<feature type="domain" description="Histidine kinase" evidence="10">
    <location>
        <begin position="336"/>
        <end position="551"/>
    </location>
</feature>
<dbReference type="Pfam" id="PF02518">
    <property type="entry name" value="HATPase_c"/>
    <property type="match status" value="1"/>
</dbReference>
<dbReference type="RefSeq" id="WP_129081496.1">
    <property type="nucleotide sequence ID" value="NZ_CP041070.1"/>
</dbReference>
<dbReference type="PANTHER" id="PTHR43065:SF10">
    <property type="entry name" value="PEROXIDE STRESS-ACTIVATED HISTIDINE KINASE MAK3"/>
    <property type="match status" value="1"/>
</dbReference>
<dbReference type="GO" id="GO:0005524">
    <property type="term" value="F:ATP binding"/>
    <property type="evidence" value="ECO:0007669"/>
    <property type="project" value="UniProtKB-KW"/>
</dbReference>
<dbReference type="InterPro" id="IPR003594">
    <property type="entry name" value="HATPase_dom"/>
</dbReference>
<comment type="caution">
    <text evidence="11">The sequence shown here is derived from an EMBL/GenBank/DDBJ whole genome shotgun (WGS) entry which is preliminary data.</text>
</comment>
<evidence type="ECO:0000259" key="10">
    <source>
        <dbReference type="PROSITE" id="PS50109"/>
    </source>
</evidence>
<dbReference type="InterPro" id="IPR003661">
    <property type="entry name" value="HisK_dim/P_dom"/>
</dbReference>